<feature type="region of interest" description="Disordered" evidence="1">
    <location>
        <begin position="1"/>
        <end position="20"/>
    </location>
</feature>
<evidence type="ECO:0000313" key="2">
    <source>
        <dbReference type="EMBL" id="AJE85624.1"/>
    </source>
</evidence>
<accession>A0A0B5EV19</accession>
<dbReference type="AlphaFoldDB" id="A0A0B5EV19"/>
<sequence length="356" mass="37942">MNHNPTPPHGTRLPLSPRPLRHLTDSRSRVLTAAELRAHGVSAAEAAEQCRPEGPWRQLLPGVFLLHTGPPTGAERLQAVLLYAGRAPRGSAESVPAQPAAADRFREAALTGLAALACHGFASAPPPASLDRLDVLVPRGRRLRSTGCVRLVRTHRMPGAVVVGGVPLAPVARAAADAVARLGDGALVRALLTEAVREGHAEASELVRELTRARLLGRPHVTEAVDALLAEGRTHAEHRLYRMVREQGLPDPLWNVDLRLPGGPHLGGVDAYWPDHAVALELRTAAPARSAPPAEGTVRSVPGVEREHLERLGIAVVHADPGLLREHPARQAAVVRTALLASADREPVPYVVVLPR</sequence>
<evidence type="ECO:0000313" key="3">
    <source>
        <dbReference type="Proteomes" id="UP000031523"/>
    </source>
</evidence>
<protein>
    <recommendedName>
        <fullName evidence="4">Type IV toxin-antitoxin system AbiEi family antitoxin domain-containing protein</fullName>
    </recommendedName>
</protein>
<name>A0A0B5EV19_STRA4</name>
<evidence type="ECO:0000256" key="1">
    <source>
        <dbReference type="SAM" id="MobiDB-lite"/>
    </source>
</evidence>
<dbReference type="EMBL" id="CP010519">
    <property type="protein sequence ID" value="AJE85624.1"/>
    <property type="molecule type" value="Genomic_DNA"/>
</dbReference>
<organism evidence="2 3">
    <name type="scientific">Streptomyces albus (strain ATCC 21838 / DSM 41398 / FERM P-419 / JCM 4703 / NBRC 107858)</name>
    <dbReference type="NCBI Taxonomy" id="1081613"/>
    <lineage>
        <taxon>Bacteria</taxon>
        <taxon>Bacillati</taxon>
        <taxon>Actinomycetota</taxon>
        <taxon>Actinomycetes</taxon>
        <taxon>Kitasatosporales</taxon>
        <taxon>Streptomycetaceae</taxon>
        <taxon>Streptomyces</taxon>
    </lineage>
</organism>
<dbReference type="Proteomes" id="UP000031523">
    <property type="component" value="Chromosome"/>
</dbReference>
<dbReference type="KEGG" id="sals:SLNWT_5248"/>
<keyword evidence="3" id="KW-1185">Reference proteome</keyword>
<proteinExistence type="predicted"/>
<gene>
    <name evidence="2" type="ORF">SLNWT_5248</name>
</gene>
<evidence type="ECO:0008006" key="4">
    <source>
        <dbReference type="Google" id="ProtNLM"/>
    </source>
</evidence>
<reference evidence="2 3" key="1">
    <citation type="submission" date="2015-01" db="EMBL/GenBank/DDBJ databases">
        <title>Enhanced salinomycin production by adjusting the supply of polyketide extender units in Streptomyce albus DSM 41398.</title>
        <authorList>
            <person name="Lu C."/>
        </authorList>
    </citation>
    <scope>NUCLEOTIDE SEQUENCE [LARGE SCALE GENOMIC DNA]</scope>
    <source>
        <strain evidence="3">ATCC 21838 / DSM 41398 / FERM P-419 / JCM 4703 / NBRC 107858</strain>
    </source>
</reference>